<protein>
    <submittedName>
        <fullName evidence="5">TetR/AcrR family transcriptional regulator</fullName>
    </submittedName>
</protein>
<dbReference type="EMBL" id="SJTH01000029">
    <property type="protein sequence ID" value="TCJ02639.1"/>
    <property type="molecule type" value="Genomic_DNA"/>
</dbReference>
<reference evidence="5 6" key="1">
    <citation type="submission" date="2019-03" db="EMBL/GenBank/DDBJ databases">
        <authorList>
            <person name="Jensen L."/>
            <person name="Storgaard J."/>
            <person name="Sulaj E."/>
            <person name="Schramm A."/>
            <person name="Marshall I.P.G."/>
        </authorList>
    </citation>
    <scope>NUCLEOTIDE SEQUENCE [LARGE SCALE GENOMIC DNA]</scope>
    <source>
        <strain evidence="5 6">2017H2G3</strain>
    </source>
</reference>
<keyword evidence="1" id="KW-0678">Repressor</keyword>
<dbReference type="SUPFAM" id="SSF46689">
    <property type="entry name" value="Homeodomain-like"/>
    <property type="match status" value="1"/>
</dbReference>
<dbReference type="InterPro" id="IPR001647">
    <property type="entry name" value="HTH_TetR"/>
</dbReference>
<dbReference type="GO" id="GO:0003677">
    <property type="term" value="F:DNA binding"/>
    <property type="evidence" value="ECO:0007669"/>
    <property type="project" value="UniProtKB-UniRule"/>
</dbReference>
<dbReference type="InterPro" id="IPR009057">
    <property type="entry name" value="Homeodomain-like_sf"/>
</dbReference>
<name>A0A4R1ARG7_9BACI</name>
<dbReference type="PANTHER" id="PTHR43479:SF7">
    <property type="entry name" value="TETR-FAMILY TRANSCRIPTIONAL REGULATOR"/>
    <property type="match status" value="1"/>
</dbReference>
<dbReference type="InterPro" id="IPR039532">
    <property type="entry name" value="TetR_C_Firmicutes"/>
</dbReference>
<gene>
    <name evidence="5" type="ORF">E0Y62_18335</name>
</gene>
<dbReference type="PANTHER" id="PTHR43479">
    <property type="entry name" value="ACREF/ENVCD OPERON REPRESSOR-RELATED"/>
    <property type="match status" value="1"/>
</dbReference>
<evidence type="ECO:0000256" key="2">
    <source>
        <dbReference type="ARBA" id="ARBA00023125"/>
    </source>
</evidence>
<evidence type="ECO:0000313" key="6">
    <source>
        <dbReference type="Proteomes" id="UP000293846"/>
    </source>
</evidence>
<comment type="caution">
    <text evidence="5">The sequence shown here is derived from an EMBL/GenBank/DDBJ whole genome shotgun (WGS) entry which is preliminary data.</text>
</comment>
<keyword evidence="2 3" id="KW-0238">DNA-binding</keyword>
<organism evidence="5 6">
    <name type="scientific">Cytobacillus praedii</name>
    <dbReference type="NCBI Taxonomy" id="1742358"/>
    <lineage>
        <taxon>Bacteria</taxon>
        <taxon>Bacillati</taxon>
        <taxon>Bacillota</taxon>
        <taxon>Bacilli</taxon>
        <taxon>Bacillales</taxon>
        <taxon>Bacillaceae</taxon>
        <taxon>Cytobacillus</taxon>
    </lineage>
</organism>
<evidence type="ECO:0000259" key="4">
    <source>
        <dbReference type="PROSITE" id="PS50977"/>
    </source>
</evidence>
<dbReference type="OrthoDB" id="9810250at2"/>
<dbReference type="InterPro" id="IPR050624">
    <property type="entry name" value="HTH-type_Tx_Regulator"/>
</dbReference>
<evidence type="ECO:0000313" key="5">
    <source>
        <dbReference type="EMBL" id="TCJ02639.1"/>
    </source>
</evidence>
<keyword evidence="6" id="KW-1185">Reference proteome</keyword>
<evidence type="ECO:0000256" key="1">
    <source>
        <dbReference type="ARBA" id="ARBA00022491"/>
    </source>
</evidence>
<dbReference type="PROSITE" id="PS50977">
    <property type="entry name" value="HTH_TETR_2"/>
    <property type="match status" value="1"/>
</dbReference>
<dbReference type="Gene3D" id="1.10.357.10">
    <property type="entry name" value="Tetracycline Repressor, domain 2"/>
    <property type="match status" value="1"/>
</dbReference>
<sequence>MSVKKEDPRAIRSKRLLKEAVQSLLIESQDLQELTVQKVTAKAELNRATFYLHYLDMQDLLKHVVYDVFDDLSNKLSPLLQLESINSDEQMITFLDYFYQHRKYLFVLFEEKAFQKKLHNFIVDFVQARRDLRKIVTEDAVSKDIIASSILGILMWWIRDGKHYSSEYIAQQLSRWMTRRQLKVENA</sequence>
<dbReference type="STRING" id="1742358.GCA_001439605_03531"/>
<dbReference type="Proteomes" id="UP000293846">
    <property type="component" value="Unassembled WGS sequence"/>
</dbReference>
<proteinExistence type="predicted"/>
<dbReference type="AlphaFoldDB" id="A0A4R1ARG7"/>
<evidence type="ECO:0000256" key="3">
    <source>
        <dbReference type="PROSITE-ProRule" id="PRU00335"/>
    </source>
</evidence>
<feature type="DNA-binding region" description="H-T-H motif" evidence="3">
    <location>
        <begin position="35"/>
        <end position="54"/>
    </location>
</feature>
<dbReference type="Pfam" id="PF14278">
    <property type="entry name" value="TetR_C_8"/>
    <property type="match status" value="1"/>
</dbReference>
<feature type="domain" description="HTH tetR-type" evidence="4">
    <location>
        <begin position="11"/>
        <end position="72"/>
    </location>
</feature>
<accession>A0A4R1ARG7</accession>
<dbReference type="RefSeq" id="WP_131237784.1">
    <property type="nucleotide sequence ID" value="NZ_SJTH01000029.1"/>
</dbReference>